<name>A0ABR0B926_9CRUS</name>
<feature type="compositionally biased region" description="Basic and acidic residues" evidence="7">
    <location>
        <begin position="64"/>
        <end position="73"/>
    </location>
</feature>
<dbReference type="InterPro" id="IPR042195">
    <property type="entry name" value="ArgJ_beta_C"/>
</dbReference>
<evidence type="ECO:0000256" key="2">
    <source>
        <dbReference type="ARBA" id="ARBA00022571"/>
    </source>
</evidence>
<protein>
    <submittedName>
        <fullName evidence="8">Uncharacterized protein</fullName>
    </submittedName>
</protein>
<keyword evidence="6" id="KW-0012">Acyltransferase</keyword>
<feature type="region of interest" description="Disordered" evidence="7">
    <location>
        <begin position="1"/>
        <end position="73"/>
    </location>
</feature>
<dbReference type="Proteomes" id="UP001234178">
    <property type="component" value="Unassembled WGS sequence"/>
</dbReference>
<dbReference type="Pfam" id="PF01960">
    <property type="entry name" value="ArgJ"/>
    <property type="match status" value="1"/>
</dbReference>
<evidence type="ECO:0000313" key="8">
    <source>
        <dbReference type="EMBL" id="KAK4045087.1"/>
    </source>
</evidence>
<sequence>MPSQLPQYGSAASTFQRAEATSAPSSSIVGMRTHAPAPAVRPTRAGWRPSSRKSLAAPWKRGRHDSPGHGDDARLRRHRCAVVARRACVARPRRREEELQRGPRRLPPEHQRLVFPLFCRRPRPDRQHCRRATGLVAVSNRLAWLIARDGEGATKVTTVTVRGAASDDAARAIADRVAASGLVRTALFGNDPNWGRFVSQVGNAREVVDAQALVCTLQGVEVFRSGEPRPFDAGSLSKAMAVEDVALDLSLRDGDGEAMLMTSDLSYRYVEVNAEYTT</sequence>
<dbReference type="InterPro" id="IPR016117">
    <property type="entry name" value="ArgJ-like_dom_sf"/>
</dbReference>
<gene>
    <name evidence="8" type="ORF">OUZ56_032495</name>
</gene>
<keyword evidence="9" id="KW-1185">Reference proteome</keyword>
<keyword evidence="2" id="KW-0055">Arginine biosynthesis</keyword>
<accession>A0ABR0B926</accession>
<evidence type="ECO:0000256" key="6">
    <source>
        <dbReference type="ARBA" id="ARBA00023315"/>
    </source>
</evidence>
<dbReference type="PANTHER" id="PTHR23100:SF0">
    <property type="entry name" value="ARGININE BIOSYNTHESIS BIFUNCTIONAL PROTEIN ARGJ, MITOCHONDRIAL"/>
    <property type="match status" value="1"/>
</dbReference>
<dbReference type="Gene3D" id="3.10.20.340">
    <property type="entry name" value="ArgJ beta chain, C-terminal domain"/>
    <property type="match status" value="1"/>
</dbReference>
<dbReference type="InterPro" id="IPR002813">
    <property type="entry name" value="Arg_biosynth_ArgJ"/>
</dbReference>
<evidence type="ECO:0000313" key="9">
    <source>
        <dbReference type="Proteomes" id="UP001234178"/>
    </source>
</evidence>
<dbReference type="EMBL" id="JAOYFB010000041">
    <property type="protein sequence ID" value="KAK4045087.1"/>
    <property type="molecule type" value="Genomic_DNA"/>
</dbReference>
<keyword evidence="3" id="KW-0808">Transferase</keyword>
<evidence type="ECO:0000256" key="4">
    <source>
        <dbReference type="ARBA" id="ARBA00022813"/>
    </source>
</evidence>
<keyword evidence="2" id="KW-0028">Amino-acid biosynthesis</keyword>
<reference evidence="8 9" key="1">
    <citation type="journal article" date="2023" name="Nucleic Acids Res.">
        <title>The hologenome of Daphnia magna reveals possible DNA methylation and microbiome-mediated evolution of the host genome.</title>
        <authorList>
            <person name="Chaturvedi A."/>
            <person name="Li X."/>
            <person name="Dhandapani V."/>
            <person name="Marshall H."/>
            <person name="Kissane S."/>
            <person name="Cuenca-Cambronero M."/>
            <person name="Asole G."/>
            <person name="Calvet F."/>
            <person name="Ruiz-Romero M."/>
            <person name="Marangio P."/>
            <person name="Guigo R."/>
            <person name="Rago D."/>
            <person name="Mirbahai L."/>
            <person name="Eastwood N."/>
            <person name="Colbourne J.K."/>
            <person name="Zhou J."/>
            <person name="Mallon E."/>
            <person name="Orsini L."/>
        </authorList>
    </citation>
    <scope>NUCLEOTIDE SEQUENCE [LARGE SCALE GENOMIC DNA]</scope>
    <source>
        <strain evidence="8">LRV0_1</strain>
    </source>
</reference>
<organism evidence="8 9">
    <name type="scientific">Daphnia magna</name>
    <dbReference type="NCBI Taxonomy" id="35525"/>
    <lineage>
        <taxon>Eukaryota</taxon>
        <taxon>Metazoa</taxon>
        <taxon>Ecdysozoa</taxon>
        <taxon>Arthropoda</taxon>
        <taxon>Crustacea</taxon>
        <taxon>Branchiopoda</taxon>
        <taxon>Diplostraca</taxon>
        <taxon>Cladocera</taxon>
        <taxon>Anomopoda</taxon>
        <taxon>Daphniidae</taxon>
        <taxon>Daphnia</taxon>
    </lineage>
</organism>
<evidence type="ECO:0000256" key="5">
    <source>
        <dbReference type="ARBA" id="ARBA00023268"/>
    </source>
</evidence>
<feature type="compositionally biased region" description="Polar residues" evidence="7">
    <location>
        <begin position="1"/>
        <end position="16"/>
    </location>
</feature>
<comment type="caution">
    <text evidence="8">The sequence shown here is derived from an EMBL/GenBank/DDBJ whole genome shotgun (WGS) entry which is preliminary data.</text>
</comment>
<keyword evidence="4" id="KW-0068">Autocatalytic cleavage</keyword>
<dbReference type="SUPFAM" id="SSF56266">
    <property type="entry name" value="DmpA/ArgJ-like"/>
    <property type="match status" value="1"/>
</dbReference>
<evidence type="ECO:0000256" key="3">
    <source>
        <dbReference type="ARBA" id="ARBA00022679"/>
    </source>
</evidence>
<proteinExistence type="inferred from homology"/>
<comment type="similarity">
    <text evidence="1">Belongs to the ArgJ family.</text>
</comment>
<evidence type="ECO:0000256" key="1">
    <source>
        <dbReference type="ARBA" id="ARBA00006774"/>
    </source>
</evidence>
<keyword evidence="5" id="KW-0511">Multifunctional enzyme</keyword>
<evidence type="ECO:0000256" key="7">
    <source>
        <dbReference type="SAM" id="MobiDB-lite"/>
    </source>
</evidence>
<dbReference type="PANTHER" id="PTHR23100">
    <property type="entry name" value="ARGININE BIOSYNTHESIS BIFUNCTIONAL PROTEIN ARGJ"/>
    <property type="match status" value="1"/>
</dbReference>